<evidence type="ECO:0000256" key="7">
    <source>
        <dbReference type="ARBA" id="ARBA00048461"/>
    </source>
</evidence>
<dbReference type="Pfam" id="PF00450">
    <property type="entry name" value="Peptidase_S10"/>
    <property type="match status" value="1"/>
</dbReference>
<feature type="signal peptide" evidence="8">
    <location>
        <begin position="1"/>
        <end position="23"/>
    </location>
</feature>
<keyword evidence="10" id="KW-1185">Reference proteome</keyword>
<keyword evidence="5" id="KW-0325">Glycoprotein</keyword>
<keyword evidence="8" id="KW-0732">Signal</keyword>
<evidence type="ECO:0000313" key="10">
    <source>
        <dbReference type="Proteomes" id="UP000818624"/>
    </source>
</evidence>
<protein>
    <recommendedName>
        <fullName evidence="8">Carboxypeptidase</fullName>
        <ecNumber evidence="8">3.4.16.-</ecNumber>
    </recommendedName>
</protein>
<dbReference type="Proteomes" id="UP000818624">
    <property type="component" value="Chromosome 2"/>
</dbReference>
<comment type="similarity">
    <text evidence="1 8">Belongs to the peptidase S10 family.</text>
</comment>
<evidence type="ECO:0000256" key="2">
    <source>
        <dbReference type="ARBA" id="ARBA00022645"/>
    </source>
</evidence>
<dbReference type="EMBL" id="CP046235">
    <property type="protein sequence ID" value="WFD48033.1"/>
    <property type="molecule type" value="Genomic_DNA"/>
</dbReference>
<gene>
    <name evidence="9" type="ORF">GLX27_002699</name>
</gene>
<evidence type="ECO:0000256" key="3">
    <source>
        <dbReference type="ARBA" id="ARBA00022670"/>
    </source>
</evidence>
<keyword evidence="4 8" id="KW-0378">Hydrolase</keyword>
<dbReference type="InterPro" id="IPR029058">
    <property type="entry name" value="AB_hydrolase_fold"/>
</dbReference>
<dbReference type="EC" id="3.4.16.-" evidence="8"/>
<evidence type="ECO:0000256" key="1">
    <source>
        <dbReference type="ARBA" id="ARBA00009431"/>
    </source>
</evidence>
<dbReference type="PROSITE" id="PS00560">
    <property type="entry name" value="CARBOXYPEPT_SER_HIS"/>
    <property type="match status" value="1"/>
</dbReference>
<comment type="catalytic activity">
    <reaction evidence="6">
        <text>a diacylglycerol + H2O = a monoacylglycerol + a fatty acid + H(+)</text>
        <dbReference type="Rhea" id="RHEA:32731"/>
        <dbReference type="ChEBI" id="CHEBI:15377"/>
        <dbReference type="ChEBI" id="CHEBI:15378"/>
        <dbReference type="ChEBI" id="CHEBI:17408"/>
        <dbReference type="ChEBI" id="CHEBI:18035"/>
        <dbReference type="ChEBI" id="CHEBI:28868"/>
    </reaction>
</comment>
<dbReference type="GO" id="GO:0004185">
    <property type="term" value="F:serine-type carboxypeptidase activity"/>
    <property type="evidence" value="ECO:0007669"/>
    <property type="project" value="UniProtKB-EC"/>
</dbReference>
<dbReference type="SUPFAM" id="SSF53474">
    <property type="entry name" value="alpha/beta-Hydrolases"/>
    <property type="match status" value="1"/>
</dbReference>
<reference evidence="9 10" key="1">
    <citation type="journal article" date="2020" name="Elife">
        <title>Loss of centromere function drives karyotype evolution in closely related Malassezia species.</title>
        <authorList>
            <person name="Sankaranarayanan S.R."/>
            <person name="Ianiri G."/>
            <person name="Coelho M.A."/>
            <person name="Reza M.H."/>
            <person name="Thimmappa B.C."/>
            <person name="Ganguly P."/>
            <person name="Vadnala R.N."/>
            <person name="Sun S."/>
            <person name="Siddharthan R."/>
            <person name="Tellgren-Roth C."/>
            <person name="Dawson T.L."/>
            <person name="Heitman J."/>
            <person name="Sanyal K."/>
        </authorList>
    </citation>
    <scope>NUCLEOTIDE SEQUENCE [LARGE SCALE GENOMIC DNA]</scope>
    <source>
        <strain evidence="9">CBS14141</strain>
    </source>
</reference>
<comment type="catalytic activity">
    <reaction evidence="7">
        <text>a monoacylglycerol + H2O = glycerol + a fatty acid + H(+)</text>
        <dbReference type="Rhea" id="RHEA:15245"/>
        <dbReference type="ChEBI" id="CHEBI:15377"/>
        <dbReference type="ChEBI" id="CHEBI:15378"/>
        <dbReference type="ChEBI" id="CHEBI:17408"/>
        <dbReference type="ChEBI" id="CHEBI:17754"/>
        <dbReference type="ChEBI" id="CHEBI:28868"/>
    </reaction>
</comment>
<evidence type="ECO:0000256" key="4">
    <source>
        <dbReference type="ARBA" id="ARBA00022801"/>
    </source>
</evidence>
<accession>A0ABY8EUT3</accession>
<evidence type="ECO:0000256" key="8">
    <source>
        <dbReference type="RuleBase" id="RU361156"/>
    </source>
</evidence>
<keyword evidence="2 8" id="KW-0121">Carboxypeptidase</keyword>
<proteinExistence type="inferred from homology"/>
<dbReference type="Gene3D" id="3.40.50.1820">
    <property type="entry name" value="alpha/beta hydrolase"/>
    <property type="match status" value="1"/>
</dbReference>
<dbReference type="InterPro" id="IPR018202">
    <property type="entry name" value="Ser_caboxypep_ser_AS"/>
</dbReference>
<dbReference type="PANTHER" id="PTHR11802:SF479">
    <property type="entry name" value="CARBOXYPEPTIDASE"/>
    <property type="match status" value="1"/>
</dbReference>
<name>A0ABY8EUT3_MALFU</name>
<keyword evidence="3 8" id="KW-0645">Protease</keyword>
<evidence type="ECO:0000256" key="5">
    <source>
        <dbReference type="ARBA" id="ARBA00023180"/>
    </source>
</evidence>
<organism evidence="9 10">
    <name type="scientific">Malassezia furfur</name>
    <name type="common">Pityriasis versicolor infection agent</name>
    <name type="synonym">Pityrosporum furfur</name>
    <dbReference type="NCBI Taxonomy" id="55194"/>
    <lineage>
        <taxon>Eukaryota</taxon>
        <taxon>Fungi</taxon>
        <taxon>Dikarya</taxon>
        <taxon>Basidiomycota</taxon>
        <taxon>Ustilaginomycotina</taxon>
        <taxon>Malasseziomycetes</taxon>
        <taxon>Malasseziales</taxon>
        <taxon>Malasseziaceae</taxon>
        <taxon>Malassezia</taxon>
    </lineage>
</organism>
<sequence>MRVSNLGAVLLASLASFSGLVSASNATFASAKAKEFLVSQDVPGVPFKLPHSWAGTLPISGNEDESRKLFFWLWKPENDVGHDDVVIWLNGGPGCSSLEGLFQENGPIQLPMGETDKVVKNPYSWTNLSYVVYIENPVGVGFTEGTPNIRGEYDMAREFYGFLQQFYSTFEELQGKRLWITGESYAGMYIPYIAHEIYNHGANASGINLQGIAINDPSFTSDFLGEEAPAFEYFEKYHSVMGVNASDVEKVRAKAKKLGVETYVADNLNYPPKGHISVPSQFNLSKDSIWEPIYELASTNPCFSIYEIKPDCSLTVDQLGMPLNTQEASKHNFINDTPGLKEAIHVNTSTAWVECTDTNVFQASKYQGDYSTPPDRSVLPGVIEKNQRTVIQHGTYDFVLIANGSALAIQNMTWNGAMGFNNKPSTPVKFDGKTHGVMGEERGLTFVLVDGSGHMIPQFKPKTAYKLQQYLLGQITKDDFDQ</sequence>
<dbReference type="PANTHER" id="PTHR11802">
    <property type="entry name" value="SERINE PROTEASE FAMILY S10 SERINE CARBOXYPEPTIDASE"/>
    <property type="match status" value="1"/>
</dbReference>
<dbReference type="PRINTS" id="PR00724">
    <property type="entry name" value="CRBOXYPTASEC"/>
</dbReference>
<evidence type="ECO:0000256" key="6">
    <source>
        <dbReference type="ARBA" id="ARBA00047591"/>
    </source>
</evidence>
<feature type="chain" id="PRO_5044967644" description="Carboxypeptidase" evidence="8">
    <location>
        <begin position="24"/>
        <end position="482"/>
    </location>
</feature>
<dbReference type="PROSITE" id="PS00131">
    <property type="entry name" value="CARBOXYPEPT_SER_SER"/>
    <property type="match status" value="1"/>
</dbReference>
<evidence type="ECO:0000313" key="9">
    <source>
        <dbReference type="EMBL" id="WFD48033.1"/>
    </source>
</evidence>
<dbReference type="InterPro" id="IPR001563">
    <property type="entry name" value="Peptidase_S10"/>
</dbReference>
<dbReference type="InterPro" id="IPR033124">
    <property type="entry name" value="Ser_caboxypep_his_AS"/>
</dbReference>